<reference evidence="1 2" key="1">
    <citation type="submission" date="2017-07" db="EMBL/GenBank/DDBJ databases">
        <title>Mechanisms for carbon and nitrogen cycling indicate functional differentiation within the Candidate Phyla Radiation.</title>
        <authorList>
            <person name="Danczak R.E."/>
            <person name="Johnston M.D."/>
            <person name="Kenah C."/>
            <person name="Slattery M."/>
            <person name="Wrighton K.C."/>
            <person name="Wilkins M.J."/>
        </authorList>
    </citation>
    <scope>NUCLEOTIDE SEQUENCE [LARGE SCALE GENOMIC DNA]</scope>
    <source>
        <strain evidence="1">Licking1014_85</strain>
    </source>
</reference>
<name>A0A554LJJ4_9BACT</name>
<accession>A0A554LJJ4</accession>
<gene>
    <name evidence="1" type="ORF">CEN91_313</name>
</gene>
<proteinExistence type="predicted"/>
<sequence length="37" mass="4197">MTIHPAEQEFPLARFFIDFSFPLQVGGLSFQVQEGIV</sequence>
<evidence type="ECO:0000313" key="1">
    <source>
        <dbReference type="EMBL" id="TSC93017.1"/>
    </source>
</evidence>
<dbReference type="AlphaFoldDB" id="A0A554LJJ4"/>
<comment type="caution">
    <text evidence="1">The sequence shown here is derived from an EMBL/GenBank/DDBJ whole genome shotgun (WGS) entry which is preliminary data.</text>
</comment>
<evidence type="ECO:0000313" key="2">
    <source>
        <dbReference type="Proteomes" id="UP000315589"/>
    </source>
</evidence>
<dbReference type="EMBL" id="VMGI01000038">
    <property type="protein sequence ID" value="TSC93017.1"/>
    <property type="molecule type" value="Genomic_DNA"/>
</dbReference>
<dbReference type="Proteomes" id="UP000315589">
    <property type="component" value="Unassembled WGS sequence"/>
</dbReference>
<organism evidence="1 2">
    <name type="scientific">Candidatus Berkelbacteria bacterium Licking1014_85</name>
    <dbReference type="NCBI Taxonomy" id="2017148"/>
    <lineage>
        <taxon>Bacteria</taxon>
        <taxon>Candidatus Berkelbacteria</taxon>
    </lineage>
</organism>
<protein>
    <submittedName>
        <fullName evidence="1">Uncharacterized protein</fullName>
    </submittedName>
</protein>